<keyword evidence="2" id="KW-1133">Transmembrane helix</keyword>
<dbReference type="InterPro" id="IPR038931">
    <property type="entry name" value="CRR3"/>
</dbReference>
<dbReference type="GO" id="GO:0009773">
    <property type="term" value="P:photosynthetic electron transport in photosystem I"/>
    <property type="evidence" value="ECO:0007669"/>
    <property type="project" value="InterPro"/>
</dbReference>
<sequence length="164" mass="18282">MSCLSYYLASSTRAVVLASLPDNSQPPQTSKTSQPRTKNTPPRPRRKQKQQQSQRPKPSLLQMQRAIGAGSYRDTDTSSDVGEVKKTEYDGLLPVTAGQFETPVEESLRKTGEWLVQRTSRGPGKGMLLFVLKWILPIWTLSLLVGTGIVKLPFSTPFLDDLFM</sequence>
<keyword evidence="2" id="KW-0812">Transmembrane</keyword>
<accession>A0A0F7GZS3</accession>
<dbReference type="PANTHER" id="PTHR36340">
    <property type="entry name" value="NAD(P)H DEHYDROGENASE SUBUNIT CRR3, CHLOROPLASTIC-RELATED"/>
    <property type="match status" value="1"/>
</dbReference>
<dbReference type="EMBL" id="KM585280">
    <property type="protein sequence ID" value="AKG63380.1"/>
    <property type="molecule type" value="mRNA"/>
</dbReference>
<dbReference type="PANTHER" id="PTHR36340:SF1">
    <property type="entry name" value="NAD(P)H DEHYDROGENASE SUBUNIT CRR3, CHLOROPLASTIC-RELATED"/>
    <property type="match status" value="1"/>
</dbReference>
<name>A0A0F7GZS3_9ROSI</name>
<feature type="transmembrane region" description="Helical" evidence="2">
    <location>
        <begin position="127"/>
        <end position="150"/>
    </location>
</feature>
<evidence type="ECO:0000313" key="3">
    <source>
        <dbReference type="EMBL" id="AKG63380.1"/>
    </source>
</evidence>
<feature type="region of interest" description="Disordered" evidence="1">
    <location>
        <begin position="18"/>
        <end position="84"/>
    </location>
</feature>
<protein>
    <submittedName>
        <fullName evidence="3">Chlororespiratory reduction 3</fullName>
    </submittedName>
</protein>
<dbReference type="AlphaFoldDB" id="A0A0F7GZS3"/>
<evidence type="ECO:0000256" key="2">
    <source>
        <dbReference type="SAM" id="Phobius"/>
    </source>
</evidence>
<dbReference type="GO" id="GO:0010598">
    <property type="term" value="C:NAD(P)H dehydrogenase complex (plastoquinone)"/>
    <property type="evidence" value="ECO:0007669"/>
    <property type="project" value="InterPro"/>
</dbReference>
<organism evidence="3">
    <name type="scientific">Pelargonium tetragonum</name>
    <dbReference type="NCBI Taxonomy" id="122197"/>
    <lineage>
        <taxon>Eukaryota</taxon>
        <taxon>Viridiplantae</taxon>
        <taxon>Streptophyta</taxon>
        <taxon>Embryophyta</taxon>
        <taxon>Tracheophyta</taxon>
        <taxon>Spermatophyta</taxon>
        <taxon>Magnoliopsida</taxon>
        <taxon>eudicotyledons</taxon>
        <taxon>Gunneridae</taxon>
        <taxon>Pentapetalae</taxon>
        <taxon>rosids</taxon>
        <taxon>malvids</taxon>
        <taxon>Geraniales</taxon>
        <taxon>Geraniaceae</taxon>
        <taxon>Pelargonium</taxon>
    </lineage>
</organism>
<feature type="compositionally biased region" description="Low complexity" evidence="1">
    <location>
        <begin position="50"/>
        <end position="59"/>
    </location>
</feature>
<keyword evidence="2" id="KW-0472">Membrane</keyword>
<reference evidence="3" key="1">
    <citation type="journal article" date="2015" name="BMC Plant Biol.">
        <title>NDH expression marks major transitions in plant evolution and reveals coordinate intracellular gene loss.</title>
        <authorList>
            <person name="Ruhlman T.A."/>
            <person name="Chang W.J."/>
            <person name="Chen J.J."/>
            <person name="Huang Y.T."/>
            <person name="Chan M.T."/>
            <person name="Zhang J."/>
            <person name="Liao D.C."/>
            <person name="Blazier J.C."/>
            <person name="Jin X."/>
            <person name="Shih M.C."/>
            <person name="Jansen R.K."/>
            <person name="Lin C.S."/>
        </authorList>
    </citation>
    <scope>NUCLEOTIDE SEQUENCE</scope>
</reference>
<dbReference type="GO" id="GO:0009535">
    <property type="term" value="C:chloroplast thylakoid membrane"/>
    <property type="evidence" value="ECO:0007669"/>
    <property type="project" value="InterPro"/>
</dbReference>
<proteinExistence type="evidence at transcript level"/>
<evidence type="ECO:0000256" key="1">
    <source>
        <dbReference type="SAM" id="MobiDB-lite"/>
    </source>
</evidence>
<gene>
    <name evidence="3" type="primary">CRR3</name>
</gene>
<feature type="compositionally biased region" description="Polar residues" evidence="1">
    <location>
        <begin position="21"/>
        <end position="33"/>
    </location>
</feature>